<protein>
    <recommendedName>
        <fullName evidence="4 10">Nucleolar protein 6</fullName>
    </recommendedName>
</protein>
<dbReference type="GO" id="GO:0006364">
    <property type="term" value="P:rRNA processing"/>
    <property type="evidence" value="ECO:0007669"/>
    <property type="project" value="TreeGrafter"/>
</dbReference>
<dbReference type="GO" id="GO:0006409">
    <property type="term" value="P:tRNA export from nucleus"/>
    <property type="evidence" value="ECO:0007669"/>
    <property type="project" value="TreeGrafter"/>
</dbReference>
<keyword evidence="7 10" id="KW-0539">Nucleus</keyword>
<dbReference type="InterPro" id="IPR005554">
    <property type="entry name" value="NOL6/Upt22"/>
</dbReference>
<dbReference type="PANTHER" id="PTHR17972">
    <property type="entry name" value="NUCLEOLAR RNA-ASSOCIATED PROTEIN"/>
    <property type="match status" value="1"/>
</dbReference>
<dbReference type="GO" id="GO:0005694">
    <property type="term" value="C:chromosome"/>
    <property type="evidence" value="ECO:0007669"/>
    <property type="project" value="UniProtKB-SubCell"/>
</dbReference>
<dbReference type="InterPro" id="IPR035367">
    <property type="entry name" value="Nrap_D2"/>
</dbReference>
<keyword evidence="5" id="KW-0158">Chromosome</keyword>
<comment type="similarity">
    <text evidence="3 10">Belongs to the NRAP family.</text>
</comment>
<dbReference type="InterPro" id="IPR035082">
    <property type="entry name" value="Nrap_D1"/>
</dbReference>
<dbReference type="FunFam" id="1.10.1410.10:FF:000006">
    <property type="entry name" value="Nucleolar protein 6"/>
    <property type="match status" value="1"/>
</dbReference>
<comment type="caution">
    <text evidence="17">The sequence shown here is derived from an EMBL/GenBank/DDBJ whole genome shotgun (WGS) entry which is preliminary data.</text>
</comment>
<dbReference type="GO" id="GO:0003723">
    <property type="term" value="F:RNA binding"/>
    <property type="evidence" value="ECO:0007669"/>
    <property type="project" value="UniProtKB-KW"/>
</dbReference>
<reference evidence="17" key="1">
    <citation type="journal article" date="2020" name="G3 (Bethesda)">
        <title>High-Quality Assemblies for Three Invasive Social Wasps from the &lt;i&gt;Vespula&lt;/i&gt; Genus.</title>
        <authorList>
            <person name="Harrop T.W.R."/>
            <person name="Guhlin J."/>
            <person name="McLaughlin G.M."/>
            <person name="Permina E."/>
            <person name="Stockwell P."/>
            <person name="Gilligan J."/>
            <person name="Le Lec M.F."/>
            <person name="Gruber M.A.M."/>
            <person name="Quinn O."/>
            <person name="Lovegrove M."/>
            <person name="Duncan E.J."/>
            <person name="Remnant E.J."/>
            <person name="Van Eeckhoven J."/>
            <person name="Graham B."/>
            <person name="Knapp R.A."/>
            <person name="Langford K.W."/>
            <person name="Kronenberg Z."/>
            <person name="Press M.O."/>
            <person name="Eacker S.M."/>
            <person name="Wilson-Rankin E.E."/>
            <person name="Purcell J."/>
            <person name="Lester P.J."/>
            <person name="Dearden P.K."/>
        </authorList>
    </citation>
    <scope>NUCLEOTIDE SEQUENCE</scope>
    <source>
        <strain evidence="17">Marl-1</strain>
    </source>
</reference>
<evidence type="ECO:0000256" key="3">
    <source>
        <dbReference type="ARBA" id="ARBA00006674"/>
    </source>
</evidence>
<feature type="domain" description="Nrap protein" evidence="11">
    <location>
        <begin position="211"/>
        <end position="339"/>
    </location>
</feature>
<keyword evidence="18" id="KW-1185">Reference proteome</keyword>
<evidence type="ECO:0000259" key="12">
    <source>
        <dbReference type="Pfam" id="PF17403"/>
    </source>
</evidence>
<dbReference type="PANTHER" id="PTHR17972:SF0">
    <property type="entry name" value="NUCLEOLAR PROTEIN 6"/>
    <property type="match status" value="1"/>
</dbReference>
<dbReference type="Gene3D" id="3.30.70.3030">
    <property type="match status" value="1"/>
</dbReference>
<dbReference type="GO" id="GO:0032040">
    <property type="term" value="C:small-subunit processome"/>
    <property type="evidence" value="ECO:0007669"/>
    <property type="project" value="TreeGrafter"/>
</dbReference>
<dbReference type="InterPro" id="IPR035371">
    <property type="entry name" value="Nrap_D6"/>
</dbReference>
<evidence type="ECO:0000256" key="10">
    <source>
        <dbReference type="RuleBase" id="RU364032"/>
    </source>
</evidence>
<dbReference type="InterPro" id="IPR035370">
    <property type="entry name" value="Nrap_D5"/>
</dbReference>
<feature type="domain" description="Nrap protein" evidence="16">
    <location>
        <begin position="1038"/>
        <end position="1167"/>
    </location>
</feature>
<evidence type="ECO:0000313" key="18">
    <source>
        <dbReference type="Proteomes" id="UP000614350"/>
    </source>
</evidence>
<evidence type="ECO:0000259" key="16">
    <source>
        <dbReference type="Pfam" id="PF17407"/>
    </source>
</evidence>
<sequence length="1177" mass="136668">MKVKKSCKVGKTKKLKEKIIDSDSYINSENDYNYNSNLDDDINFMKEIDENHESSPELNGINNSISNTTKKRSVTEELADIPIKKKKLQNDLYKQPTVEELSQLRETETLFHSNLFRLQIEELLTEVKLKNKYKKLFDEWFIKFKANIESLQEIDELKFADGNISQKLHLNIPILNVPVDIKGTFKFLKPLTINIIGSYSFDCTIGPNAAVDIMIQMPDNLFQKHDYQNYRYLRKKAIYLAYITSNIRDDLADKKCFLGSNLKPILEILPPGSLGKKLRIHIHISAHEDSFKLNRFSPEKNCIRPNWFFNEEVENASLTPTPHYNSIILHDLTMLETSSRNTALIKEYPNIRDGIILLKIWLSQRQLIKGYDSFSSHIMTMYVLYLLRIKKLNTFMSSYQIVRNVWCNLVQNSWYENGISMYQGNDSQQRILDYHKYYDCVFLDPSGYHNLASFLSRDTFSWIQREAEISLKHLDDVNVNSFPSIFMYRVPFYNAFDNILCIEDNKAIEKIVDIKSSKDDKLDYGVDKRSQAIKILIKILKQGLGNRVHRICVLPDEPRQWECKNELPNNIGKISIGFDLNPEFCFSIVEKGPEANLPDAALFRKFWCNKSELRRFQDGSIREAVVWGKGKTLHEKRMICKKIVKFILKHKFNLLENQYLYLANQMEDILKLNKIKITHFVYGTGEEATLRVIQAFNSLEKNLMSLVDIPLSITGVQGSSAAFRYTEVFPPLATVYRAGHKITKEGENYLMLKTKNIGMVPRYVYPLDVSLQLSTSGKWPEELEAIRKTKAAFHIQIAECLRKQHNLKAQGNFTHIDVFKDGFVFRLRVAHQKEIAFLKHQVDEDGVIKYRDNEESIELEKKLFQLPKLSSALHGIHSQHPSFGAACCLTKRWLSAHLLDDSHMPNVAVELILASMYLMPQPYRHAHMPQVAFLRVLEIFAREYWNTDPVIVNFNDEMSKEEIIEVETLFGKSRDTLPHLFISTPYDQQGSLWTKKAPTVLILNRICLLAQESLKLFEQQLYTKTILDCKALFRSPMSEYDCLIYLKPLLNPRRLQAIDLDEKHPIVEWHPYKPHSLQKIPIIDFDPVQYFLKELRDGYSEFALFFHDTYGGMVIGVLLKPTALKDNDFKVSNVNCRKLNNDGKLVLNFSTMIQDFYVLGKDLVRAIEVTSKKLSVT</sequence>
<evidence type="ECO:0000259" key="15">
    <source>
        <dbReference type="Pfam" id="PF17406"/>
    </source>
</evidence>
<feature type="domain" description="Nrap protein" evidence="12">
    <location>
        <begin position="351"/>
        <end position="488"/>
    </location>
</feature>
<evidence type="ECO:0000313" key="17">
    <source>
        <dbReference type="EMBL" id="KAF7399012.1"/>
    </source>
</evidence>
<comment type="subunit">
    <text evidence="9">Part of the small subunit (SSU) processome, composed of more than 70 proteins and the RNA chaperone small nucleolar RNA (snoRNA) U3.</text>
</comment>
<dbReference type="Pfam" id="PF17403">
    <property type="entry name" value="Nrap_D2"/>
    <property type="match status" value="1"/>
</dbReference>
<dbReference type="Gene3D" id="1.10.1410.10">
    <property type="match status" value="2"/>
</dbReference>
<name>A0A834K424_VESVU</name>
<comment type="subcellular location">
    <subcellularLocation>
        <location evidence="1">Chromosome</location>
    </subcellularLocation>
    <subcellularLocation>
        <location evidence="2 10">Nucleus</location>
        <location evidence="2 10">Nucleolus</location>
    </subcellularLocation>
</comment>
<dbReference type="Pfam" id="PF17404">
    <property type="entry name" value="Nrap_D3"/>
    <property type="match status" value="1"/>
</dbReference>
<evidence type="ECO:0000256" key="8">
    <source>
        <dbReference type="ARBA" id="ARBA00035000"/>
    </source>
</evidence>
<organism evidence="17 18">
    <name type="scientific">Vespula vulgaris</name>
    <name type="common">Yellow jacket</name>
    <name type="synonym">Wasp</name>
    <dbReference type="NCBI Taxonomy" id="7454"/>
    <lineage>
        <taxon>Eukaryota</taxon>
        <taxon>Metazoa</taxon>
        <taxon>Ecdysozoa</taxon>
        <taxon>Arthropoda</taxon>
        <taxon>Hexapoda</taxon>
        <taxon>Insecta</taxon>
        <taxon>Pterygota</taxon>
        <taxon>Neoptera</taxon>
        <taxon>Endopterygota</taxon>
        <taxon>Hymenoptera</taxon>
        <taxon>Apocrita</taxon>
        <taxon>Aculeata</taxon>
        <taxon>Vespoidea</taxon>
        <taxon>Vespidae</taxon>
        <taxon>Vespinae</taxon>
        <taxon>Vespula</taxon>
    </lineage>
</organism>
<dbReference type="AlphaFoldDB" id="A0A834K424"/>
<dbReference type="InterPro" id="IPR035368">
    <property type="entry name" value="Nrap_D3"/>
</dbReference>
<gene>
    <name evidence="17" type="ORF">HZH66_006909</name>
</gene>
<evidence type="ECO:0000259" key="14">
    <source>
        <dbReference type="Pfam" id="PF17405"/>
    </source>
</evidence>
<evidence type="ECO:0000256" key="5">
    <source>
        <dbReference type="ARBA" id="ARBA00022454"/>
    </source>
</evidence>
<evidence type="ECO:0000256" key="7">
    <source>
        <dbReference type="ARBA" id="ARBA00023242"/>
    </source>
</evidence>
<dbReference type="Pfam" id="PF17406">
    <property type="entry name" value="Nrap_D5"/>
    <property type="match status" value="1"/>
</dbReference>
<dbReference type="Pfam" id="PF17407">
    <property type="entry name" value="Nrap_D6"/>
    <property type="match status" value="1"/>
</dbReference>
<evidence type="ECO:0000259" key="11">
    <source>
        <dbReference type="Pfam" id="PF03813"/>
    </source>
</evidence>
<keyword evidence="6 10" id="KW-0694">RNA-binding</keyword>
<dbReference type="Pfam" id="PF03813">
    <property type="entry name" value="Nrap"/>
    <property type="match status" value="1"/>
</dbReference>
<dbReference type="GO" id="GO:0032545">
    <property type="term" value="C:CURI complex"/>
    <property type="evidence" value="ECO:0007669"/>
    <property type="project" value="TreeGrafter"/>
</dbReference>
<evidence type="ECO:0000259" key="13">
    <source>
        <dbReference type="Pfam" id="PF17404"/>
    </source>
</evidence>
<dbReference type="GO" id="GO:0034456">
    <property type="term" value="C:UTP-C complex"/>
    <property type="evidence" value="ECO:0007669"/>
    <property type="project" value="TreeGrafter"/>
</dbReference>
<evidence type="ECO:0000256" key="9">
    <source>
        <dbReference type="ARBA" id="ARBA00035020"/>
    </source>
</evidence>
<dbReference type="Proteomes" id="UP000614350">
    <property type="component" value="Unassembled WGS sequence"/>
</dbReference>
<proteinExistence type="inferred from homology"/>
<evidence type="ECO:0000256" key="2">
    <source>
        <dbReference type="ARBA" id="ARBA00004604"/>
    </source>
</evidence>
<evidence type="ECO:0000256" key="6">
    <source>
        <dbReference type="ARBA" id="ARBA00022884"/>
    </source>
</evidence>
<feature type="domain" description="Nrap protein" evidence="13">
    <location>
        <begin position="494"/>
        <end position="652"/>
    </location>
</feature>
<dbReference type="Pfam" id="PF17405">
    <property type="entry name" value="Nrap_D4"/>
    <property type="match status" value="1"/>
</dbReference>
<comment type="function">
    <text evidence="8">Part of the small subunit (SSU) processome, first precursor of the small eukaryotic ribosomal subunit. During the assembly of the SSU processome in the nucleolus, many ribosome biogenesis factors, an RNA chaperone and ribosomal proteins associate with the nascent pre-rRNA and work in concert to generate RNA folding, modifications, rearrangements and cleavage as well as targeted degradation of pre-ribosomal RNA by the RNA exosome.</text>
</comment>
<feature type="domain" description="Nrap protein" evidence="15">
    <location>
        <begin position="880"/>
        <end position="1034"/>
    </location>
</feature>
<dbReference type="InterPro" id="IPR035369">
    <property type="entry name" value="Nrap_D4"/>
</dbReference>
<evidence type="ECO:0000256" key="4">
    <source>
        <dbReference type="ARBA" id="ARBA00016437"/>
    </source>
</evidence>
<accession>A0A834K424</accession>
<dbReference type="EMBL" id="JACSEA010000006">
    <property type="protein sequence ID" value="KAF7399012.1"/>
    <property type="molecule type" value="Genomic_DNA"/>
</dbReference>
<evidence type="ECO:0000256" key="1">
    <source>
        <dbReference type="ARBA" id="ARBA00004286"/>
    </source>
</evidence>
<feature type="domain" description="Nrap protein" evidence="14">
    <location>
        <begin position="680"/>
        <end position="877"/>
    </location>
</feature>